<dbReference type="EMBL" id="UYRU01114842">
    <property type="protein sequence ID" value="VDN45140.1"/>
    <property type="molecule type" value="Genomic_DNA"/>
</dbReference>
<evidence type="ECO:0000256" key="6">
    <source>
        <dbReference type="ARBA" id="ARBA00041297"/>
    </source>
</evidence>
<evidence type="ECO:0000256" key="4">
    <source>
        <dbReference type="ARBA" id="ARBA00022840"/>
    </source>
</evidence>
<evidence type="ECO:0000256" key="5">
    <source>
        <dbReference type="ARBA" id="ARBA00036527"/>
    </source>
</evidence>
<evidence type="ECO:0000259" key="8">
    <source>
        <dbReference type="Pfam" id="PF00501"/>
    </source>
</evidence>
<proteinExistence type="inferred from homology"/>
<organism evidence="9 10">
    <name type="scientific">Dibothriocephalus latus</name>
    <name type="common">Fish tapeworm</name>
    <name type="synonym">Diphyllobothrium latum</name>
    <dbReference type="NCBI Taxonomy" id="60516"/>
    <lineage>
        <taxon>Eukaryota</taxon>
        <taxon>Metazoa</taxon>
        <taxon>Spiralia</taxon>
        <taxon>Lophotrochozoa</taxon>
        <taxon>Platyhelminthes</taxon>
        <taxon>Cestoda</taxon>
        <taxon>Eucestoda</taxon>
        <taxon>Diphyllobothriidea</taxon>
        <taxon>Diphyllobothriidae</taxon>
        <taxon>Dibothriocephalus</taxon>
    </lineage>
</organism>
<feature type="domain" description="AMP-dependent synthetase/ligase" evidence="8">
    <location>
        <begin position="2"/>
        <end position="117"/>
    </location>
</feature>
<dbReference type="InterPro" id="IPR042099">
    <property type="entry name" value="ANL_N_sf"/>
</dbReference>
<keyword evidence="2" id="KW-0436">Ligase</keyword>
<dbReference type="OrthoDB" id="288590at2759"/>
<evidence type="ECO:0000256" key="2">
    <source>
        <dbReference type="ARBA" id="ARBA00022598"/>
    </source>
</evidence>
<dbReference type="GO" id="GO:0044539">
    <property type="term" value="P:long-chain fatty acid import into cell"/>
    <property type="evidence" value="ECO:0007669"/>
    <property type="project" value="TreeGrafter"/>
</dbReference>
<dbReference type="GO" id="GO:0005886">
    <property type="term" value="C:plasma membrane"/>
    <property type="evidence" value="ECO:0007669"/>
    <property type="project" value="TreeGrafter"/>
</dbReference>
<name>A0A3P7NVG7_DIBLA</name>
<evidence type="ECO:0000256" key="3">
    <source>
        <dbReference type="ARBA" id="ARBA00022741"/>
    </source>
</evidence>
<dbReference type="SUPFAM" id="SSF56801">
    <property type="entry name" value="Acetyl-CoA synthetase-like"/>
    <property type="match status" value="1"/>
</dbReference>
<comment type="catalytic activity">
    <reaction evidence="5">
        <text>a very long-chain fatty acid + ATP + CoA = a very long-chain fatty acyl-CoA + AMP + diphosphate</text>
        <dbReference type="Rhea" id="RHEA:54536"/>
        <dbReference type="ChEBI" id="CHEBI:30616"/>
        <dbReference type="ChEBI" id="CHEBI:33019"/>
        <dbReference type="ChEBI" id="CHEBI:57287"/>
        <dbReference type="ChEBI" id="CHEBI:58950"/>
        <dbReference type="ChEBI" id="CHEBI:138261"/>
        <dbReference type="ChEBI" id="CHEBI:456215"/>
    </reaction>
    <physiologicalReaction direction="left-to-right" evidence="5">
        <dbReference type="Rhea" id="RHEA:54537"/>
    </physiologicalReaction>
</comment>
<sequence>MQLGIATGLLNSNIRQKALEAALTQIKPKALIVGGSLTKAITEAGIAGKLPEEDVVLFGPDLGAVKTPEEQKAITFQTIKSILKEYPKSAPPPTKSPQKVTDTLLYIFTSGTTGLPKVGATTPFP</sequence>
<dbReference type="InterPro" id="IPR000873">
    <property type="entry name" value="AMP-dep_synth/lig_dom"/>
</dbReference>
<evidence type="ECO:0000313" key="9">
    <source>
        <dbReference type="EMBL" id="VDN45140.1"/>
    </source>
</evidence>
<dbReference type="GO" id="GO:0005524">
    <property type="term" value="F:ATP binding"/>
    <property type="evidence" value="ECO:0007669"/>
    <property type="project" value="UniProtKB-KW"/>
</dbReference>
<protein>
    <recommendedName>
        <fullName evidence="6">Long-chain-fatty-acid--CoA ligase</fullName>
    </recommendedName>
</protein>
<dbReference type="PANTHER" id="PTHR43107">
    <property type="entry name" value="LONG-CHAIN FATTY ACID TRANSPORT PROTEIN"/>
    <property type="match status" value="1"/>
</dbReference>
<dbReference type="AlphaFoldDB" id="A0A3P7NVG7"/>
<gene>
    <name evidence="9" type="ORF">DILT_LOCUS19528</name>
</gene>
<keyword evidence="10" id="KW-1185">Reference proteome</keyword>
<dbReference type="GO" id="GO:0004467">
    <property type="term" value="F:long-chain fatty acid-CoA ligase activity"/>
    <property type="evidence" value="ECO:0007669"/>
    <property type="project" value="TreeGrafter"/>
</dbReference>
<dbReference type="PROSITE" id="PS00455">
    <property type="entry name" value="AMP_BINDING"/>
    <property type="match status" value="1"/>
</dbReference>
<dbReference type="InterPro" id="IPR020845">
    <property type="entry name" value="AMP-binding_CS"/>
</dbReference>
<comment type="similarity">
    <text evidence="1">Belongs to the ATP-dependent AMP-binding enzyme family.</text>
</comment>
<evidence type="ECO:0000256" key="7">
    <source>
        <dbReference type="ARBA" id="ARBA00048666"/>
    </source>
</evidence>
<dbReference type="Pfam" id="PF00501">
    <property type="entry name" value="AMP-binding"/>
    <property type="match status" value="1"/>
</dbReference>
<dbReference type="Proteomes" id="UP000281553">
    <property type="component" value="Unassembled WGS sequence"/>
</dbReference>
<reference evidence="9 10" key="1">
    <citation type="submission" date="2018-11" db="EMBL/GenBank/DDBJ databases">
        <authorList>
            <consortium name="Pathogen Informatics"/>
        </authorList>
    </citation>
    <scope>NUCLEOTIDE SEQUENCE [LARGE SCALE GENOMIC DNA]</scope>
</reference>
<accession>A0A3P7NVG7</accession>
<evidence type="ECO:0000256" key="1">
    <source>
        <dbReference type="ARBA" id="ARBA00006432"/>
    </source>
</evidence>
<dbReference type="Gene3D" id="3.40.50.12780">
    <property type="entry name" value="N-terminal domain of ligase-like"/>
    <property type="match status" value="1"/>
</dbReference>
<keyword evidence="3" id="KW-0547">Nucleotide-binding</keyword>
<dbReference type="PANTHER" id="PTHR43107:SF15">
    <property type="entry name" value="FATTY ACID TRANSPORT PROTEIN 3, ISOFORM A"/>
    <property type="match status" value="1"/>
</dbReference>
<evidence type="ECO:0000313" key="10">
    <source>
        <dbReference type="Proteomes" id="UP000281553"/>
    </source>
</evidence>
<comment type="catalytic activity">
    <reaction evidence="7">
        <text>tetracosanoate + ATP + CoA = tetracosanoyl-CoA + AMP + diphosphate</text>
        <dbReference type="Rhea" id="RHEA:33639"/>
        <dbReference type="ChEBI" id="CHEBI:30616"/>
        <dbReference type="ChEBI" id="CHEBI:31014"/>
        <dbReference type="ChEBI" id="CHEBI:33019"/>
        <dbReference type="ChEBI" id="CHEBI:57287"/>
        <dbReference type="ChEBI" id="CHEBI:65052"/>
        <dbReference type="ChEBI" id="CHEBI:456215"/>
    </reaction>
    <physiologicalReaction direction="left-to-right" evidence="7">
        <dbReference type="Rhea" id="RHEA:33640"/>
    </physiologicalReaction>
</comment>
<dbReference type="GO" id="GO:0005324">
    <property type="term" value="F:long-chain fatty acid transmembrane transporter activity"/>
    <property type="evidence" value="ECO:0007669"/>
    <property type="project" value="TreeGrafter"/>
</dbReference>
<keyword evidence="4" id="KW-0067">ATP-binding</keyword>